<dbReference type="SUPFAM" id="SSF53335">
    <property type="entry name" value="S-adenosyl-L-methionine-dependent methyltransferases"/>
    <property type="match status" value="1"/>
</dbReference>
<dbReference type="Gene3D" id="1.10.940.10">
    <property type="entry name" value="NusB-like"/>
    <property type="match status" value="1"/>
</dbReference>
<keyword evidence="9 13" id="KW-0694">RNA-binding</keyword>
<evidence type="ECO:0000256" key="2">
    <source>
        <dbReference type="ARBA" id="ARBA00004496"/>
    </source>
</evidence>
<evidence type="ECO:0000256" key="13">
    <source>
        <dbReference type="PROSITE-ProRule" id="PRU01023"/>
    </source>
</evidence>
<dbReference type="InterPro" id="IPR004573">
    <property type="entry name" value="rRNA_ssu_MeTfrase_B"/>
</dbReference>
<dbReference type="InterPro" id="IPR035926">
    <property type="entry name" value="NusB-like_sf"/>
</dbReference>
<evidence type="ECO:0000256" key="1">
    <source>
        <dbReference type="ARBA" id="ARBA00002724"/>
    </source>
</evidence>
<dbReference type="Proteomes" id="UP001519289">
    <property type="component" value="Unassembled WGS sequence"/>
</dbReference>
<evidence type="ECO:0000313" key="16">
    <source>
        <dbReference type="Proteomes" id="UP001519289"/>
    </source>
</evidence>
<comment type="similarity">
    <text evidence="13">Belongs to the class I-like SAM-binding methyltransferase superfamily. RsmB/NOP family.</text>
</comment>
<keyword evidence="6 13" id="KW-0489">Methyltransferase</keyword>
<dbReference type="InterPro" id="IPR001678">
    <property type="entry name" value="MeTrfase_RsmB-F_NOP2_dom"/>
</dbReference>
<reference evidence="15 16" key="1">
    <citation type="submission" date="2021-03" db="EMBL/GenBank/DDBJ databases">
        <title>Genomic Encyclopedia of Type Strains, Phase IV (KMG-IV): sequencing the most valuable type-strain genomes for metagenomic binning, comparative biology and taxonomic classification.</title>
        <authorList>
            <person name="Goeker M."/>
        </authorList>
    </citation>
    <scope>NUCLEOTIDE SEQUENCE [LARGE SCALE GENOMIC DNA]</scope>
    <source>
        <strain evidence="15 16">DSM 27138</strain>
    </source>
</reference>
<dbReference type="PRINTS" id="PR02008">
    <property type="entry name" value="RCMTFAMILY"/>
</dbReference>
<dbReference type="SUPFAM" id="SSF48013">
    <property type="entry name" value="NusB-like"/>
    <property type="match status" value="1"/>
</dbReference>
<comment type="caution">
    <text evidence="15">The sequence shown here is derived from an EMBL/GenBank/DDBJ whole genome shotgun (WGS) entry which is preliminary data.</text>
</comment>
<comment type="catalytic activity">
    <reaction evidence="12">
        <text>cytidine(967) in 16S rRNA + S-adenosyl-L-methionine = 5-methylcytidine(967) in 16S rRNA + S-adenosyl-L-homocysteine + H(+)</text>
        <dbReference type="Rhea" id="RHEA:42748"/>
        <dbReference type="Rhea" id="RHEA-COMP:10219"/>
        <dbReference type="Rhea" id="RHEA-COMP:10220"/>
        <dbReference type="ChEBI" id="CHEBI:15378"/>
        <dbReference type="ChEBI" id="CHEBI:57856"/>
        <dbReference type="ChEBI" id="CHEBI:59789"/>
        <dbReference type="ChEBI" id="CHEBI:74483"/>
        <dbReference type="ChEBI" id="CHEBI:82748"/>
        <dbReference type="EC" id="2.1.1.176"/>
    </reaction>
</comment>
<dbReference type="PANTHER" id="PTHR22807">
    <property type="entry name" value="NOP2 YEAST -RELATED NOL1/NOP2/FMU SUN DOMAIN-CONTAINING"/>
    <property type="match status" value="1"/>
</dbReference>
<dbReference type="InterPro" id="IPR029063">
    <property type="entry name" value="SAM-dependent_MTases_sf"/>
</dbReference>
<dbReference type="GO" id="GO:0008168">
    <property type="term" value="F:methyltransferase activity"/>
    <property type="evidence" value="ECO:0007669"/>
    <property type="project" value="UniProtKB-KW"/>
</dbReference>
<evidence type="ECO:0000256" key="7">
    <source>
        <dbReference type="ARBA" id="ARBA00022679"/>
    </source>
</evidence>
<evidence type="ECO:0000256" key="4">
    <source>
        <dbReference type="ARBA" id="ARBA00022490"/>
    </source>
</evidence>
<dbReference type="EC" id="2.1.1.176" evidence="3"/>
<evidence type="ECO:0000256" key="5">
    <source>
        <dbReference type="ARBA" id="ARBA00022552"/>
    </source>
</evidence>
<evidence type="ECO:0000256" key="11">
    <source>
        <dbReference type="ARBA" id="ARBA00031088"/>
    </source>
</evidence>
<feature type="binding site" evidence="13">
    <location>
        <position position="341"/>
    </location>
    <ligand>
        <name>S-adenosyl-L-methionine</name>
        <dbReference type="ChEBI" id="CHEBI:59789"/>
    </ligand>
</feature>
<gene>
    <name evidence="15" type="ORF">J2Z79_003528</name>
</gene>
<proteinExistence type="inferred from homology"/>
<keyword evidence="16" id="KW-1185">Reference proteome</keyword>
<dbReference type="InterPro" id="IPR049560">
    <property type="entry name" value="MeTrfase_RsmB-F_NOP2_cat"/>
</dbReference>
<dbReference type="Pfam" id="PF01029">
    <property type="entry name" value="NusB"/>
    <property type="match status" value="1"/>
</dbReference>
<protein>
    <recommendedName>
        <fullName evidence="3">16S rRNA (cytosine(967)-C(5))-methyltransferase</fullName>
        <ecNumber evidence="3">2.1.1.176</ecNumber>
    </recommendedName>
    <alternativeName>
        <fullName evidence="10">16S rRNA m5C967 methyltransferase</fullName>
    </alternativeName>
    <alternativeName>
        <fullName evidence="11">rRNA (cytosine-C(5)-)-methyltransferase RsmB</fullName>
    </alternativeName>
</protein>
<comment type="subcellular location">
    <subcellularLocation>
        <location evidence="2">Cytoplasm</location>
    </subcellularLocation>
</comment>
<dbReference type="InterPro" id="IPR006027">
    <property type="entry name" value="NusB_RsmB_TIM44"/>
</dbReference>
<feature type="domain" description="SAM-dependent MTase RsmB/NOP-type" evidence="14">
    <location>
        <begin position="179"/>
        <end position="458"/>
    </location>
</feature>
<dbReference type="PANTHER" id="PTHR22807:SF53">
    <property type="entry name" value="RIBOSOMAL RNA SMALL SUBUNIT METHYLTRANSFERASE B-RELATED"/>
    <property type="match status" value="1"/>
</dbReference>
<dbReference type="GO" id="GO:0032259">
    <property type="term" value="P:methylation"/>
    <property type="evidence" value="ECO:0007669"/>
    <property type="project" value="UniProtKB-KW"/>
</dbReference>
<feature type="binding site" evidence="13">
    <location>
        <position position="296"/>
    </location>
    <ligand>
        <name>S-adenosyl-L-methionine</name>
        <dbReference type="ChEBI" id="CHEBI:59789"/>
    </ligand>
</feature>
<evidence type="ECO:0000256" key="12">
    <source>
        <dbReference type="ARBA" id="ARBA00047283"/>
    </source>
</evidence>
<evidence type="ECO:0000256" key="8">
    <source>
        <dbReference type="ARBA" id="ARBA00022691"/>
    </source>
</evidence>
<dbReference type="Pfam" id="PF01189">
    <property type="entry name" value="Methyltr_RsmB-F"/>
    <property type="match status" value="1"/>
</dbReference>
<dbReference type="InterPro" id="IPR054728">
    <property type="entry name" value="RsmB-like_ferredoxin"/>
</dbReference>
<dbReference type="CDD" id="cd02440">
    <property type="entry name" value="AdoMet_MTases"/>
    <property type="match status" value="1"/>
</dbReference>
<dbReference type="EMBL" id="JAGGLG010000047">
    <property type="protein sequence ID" value="MBP2020074.1"/>
    <property type="molecule type" value="Genomic_DNA"/>
</dbReference>
<dbReference type="InterPro" id="IPR023267">
    <property type="entry name" value="RCMT"/>
</dbReference>
<evidence type="ECO:0000256" key="3">
    <source>
        <dbReference type="ARBA" id="ARBA00012140"/>
    </source>
</evidence>
<dbReference type="NCBIfam" id="NF011494">
    <property type="entry name" value="PRK14902.1"/>
    <property type="match status" value="1"/>
</dbReference>
<dbReference type="PROSITE" id="PS51686">
    <property type="entry name" value="SAM_MT_RSMB_NOP"/>
    <property type="match status" value="1"/>
</dbReference>
<keyword evidence="5" id="KW-0698">rRNA processing</keyword>
<dbReference type="Pfam" id="PF22458">
    <property type="entry name" value="RsmF-B_ferredox"/>
    <property type="match status" value="1"/>
</dbReference>
<feature type="active site" description="Nucleophile" evidence="13">
    <location>
        <position position="394"/>
    </location>
</feature>
<keyword evidence="8 13" id="KW-0949">S-adenosyl-L-methionine</keyword>
<dbReference type="RefSeq" id="WP_209468176.1">
    <property type="nucleotide sequence ID" value="NZ_JAGGLG010000047.1"/>
</dbReference>
<comment type="function">
    <text evidence="1">Specifically methylates the cytosine at position 967 (m5C967) of 16S rRNA.</text>
</comment>
<dbReference type="Gene3D" id="3.40.50.150">
    <property type="entry name" value="Vaccinia Virus protein VP39"/>
    <property type="match status" value="1"/>
</dbReference>
<organism evidence="15 16">
    <name type="scientific">Symbiobacterium terraclitae</name>
    <dbReference type="NCBI Taxonomy" id="557451"/>
    <lineage>
        <taxon>Bacteria</taxon>
        <taxon>Bacillati</taxon>
        <taxon>Bacillota</taxon>
        <taxon>Clostridia</taxon>
        <taxon>Eubacteriales</taxon>
        <taxon>Symbiobacteriaceae</taxon>
        <taxon>Symbiobacterium</taxon>
    </lineage>
</organism>
<sequence>MPRPKPKPPRTGREAALRALRDVDVKAAYANLALDHHLSGSGLEGRERALATELAYGVTRRRATLDWAISQVASRPLEQMDPWVRNILREAVYQILYMDRIPDSAAVDEAVELAKQYGHAGVAKFVNGVLRNLLRRLPELEWPDEEAEPVRALAVKHSYPDWLVAEWLQRFGRGEAVRLLEAGNEVPPLTVRVNRLKATREEAAAALAEEGVRTEPTRHSPQGLIIRDLTSASWLDRLKAMKQGLITVQDESSMLVAAVLDPQPGWTVIDVAAAPGGKATHLAELMGNQGRVIAVDIHPHKVDLIEQNARRLGATIVEGLCLDARQIGDVMPGRADAVLCDLPCSGLGTLARRPDARWRKSPADVEALVPIQRAILESAAKALKPGGALVYSTCTIQPKENQELVEAFVADHPEFRFDDIWAHLPPTISREGRAEGYVQLLPHVHGTDGFFIARMVKAG</sequence>
<evidence type="ECO:0000256" key="6">
    <source>
        <dbReference type="ARBA" id="ARBA00022603"/>
    </source>
</evidence>
<evidence type="ECO:0000259" key="14">
    <source>
        <dbReference type="PROSITE" id="PS51686"/>
    </source>
</evidence>
<dbReference type="NCBIfam" id="TIGR00563">
    <property type="entry name" value="rsmB"/>
    <property type="match status" value="1"/>
</dbReference>
<evidence type="ECO:0000313" key="15">
    <source>
        <dbReference type="EMBL" id="MBP2020074.1"/>
    </source>
</evidence>
<evidence type="ECO:0000256" key="10">
    <source>
        <dbReference type="ARBA" id="ARBA00030399"/>
    </source>
</evidence>
<keyword evidence="4" id="KW-0963">Cytoplasm</keyword>
<dbReference type="Gene3D" id="3.30.70.1170">
    <property type="entry name" value="Sun protein, domain 3"/>
    <property type="match status" value="1"/>
</dbReference>
<feature type="binding site" evidence="13">
    <location>
        <begin position="272"/>
        <end position="278"/>
    </location>
    <ligand>
        <name>S-adenosyl-L-methionine</name>
        <dbReference type="ChEBI" id="CHEBI:59789"/>
    </ligand>
</feature>
<evidence type="ECO:0000256" key="9">
    <source>
        <dbReference type="ARBA" id="ARBA00022884"/>
    </source>
</evidence>
<keyword evidence="7 13" id="KW-0808">Transferase</keyword>
<accession>A0ABS4K085</accession>
<name>A0ABS4K085_9FIRM</name>
<feature type="binding site" evidence="13">
    <location>
        <position position="323"/>
    </location>
    <ligand>
        <name>S-adenosyl-L-methionine</name>
        <dbReference type="ChEBI" id="CHEBI:59789"/>
    </ligand>
</feature>